<organism evidence="8 9">
    <name type="scientific">Clostridium paraputrificum</name>
    <dbReference type="NCBI Taxonomy" id="29363"/>
    <lineage>
        <taxon>Bacteria</taxon>
        <taxon>Bacillati</taxon>
        <taxon>Bacillota</taxon>
        <taxon>Clostridia</taxon>
        <taxon>Eubacteriales</taxon>
        <taxon>Clostridiaceae</taxon>
        <taxon>Clostridium</taxon>
    </lineage>
</organism>
<reference evidence="8 9" key="1">
    <citation type="submission" date="2016-06" db="EMBL/GenBank/DDBJ databases">
        <authorList>
            <person name="Kjaerup R.B."/>
            <person name="Dalgaard T.S."/>
            <person name="Juul-Madsen H.R."/>
        </authorList>
    </citation>
    <scope>NUCLEOTIDE SEQUENCE [LARGE SCALE GENOMIC DNA]</scope>
    <source>
        <strain evidence="8 9">373-A1</strain>
    </source>
</reference>
<feature type="transmembrane region" description="Helical" evidence="7">
    <location>
        <begin position="62"/>
        <end position="83"/>
    </location>
</feature>
<dbReference type="GeneID" id="42777711"/>
<keyword evidence="9" id="KW-1185">Reference proteome</keyword>
<gene>
    <name evidence="8" type="ORF">CP373A1_00135</name>
</gene>
<accession>A0A1B8RUF7</accession>
<comment type="caution">
    <text evidence="8">The sequence shown here is derived from an EMBL/GenBank/DDBJ whole genome shotgun (WGS) entry which is preliminary data.</text>
</comment>
<dbReference type="AlphaFoldDB" id="A0A1B8RUF7"/>
<evidence type="ECO:0000256" key="5">
    <source>
        <dbReference type="ARBA" id="ARBA00022989"/>
    </source>
</evidence>
<feature type="transmembrane region" description="Helical" evidence="7">
    <location>
        <begin position="164"/>
        <end position="181"/>
    </location>
</feature>
<evidence type="ECO:0000313" key="8">
    <source>
        <dbReference type="EMBL" id="OBY12473.1"/>
    </source>
</evidence>
<dbReference type="SUPFAM" id="SSF118215">
    <property type="entry name" value="Proton glutamate symport protein"/>
    <property type="match status" value="1"/>
</dbReference>
<feature type="transmembrane region" description="Helical" evidence="7">
    <location>
        <begin position="6"/>
        <end position="24"/>
    </location>
</feature>
<comment type="subcellular location">
    <subcellularLocation>
        <location evidence="1">Cell membrane</location>
        <topology evidence="1">Multi-pass membrane protein</topology>
    </subcellularLocation>
</comment>
<evidence type="ECO:0000256" key="2">
    <source>
        <dbReference type="ARBA" id="ARBA00022448"/>
    </source>
</evidence>
<keyword evidence="4 7" id="KW-0812">Transmembrane</keyword>
<keyword evidence="3" id="KW-1003">Cell membrane</keyword>
<dbReference type="GO" id="GO:0005886">
    <property type="term" value="C:plasma membrane"/>
    <property type="evidence" value="ECO:0007669"/>
    <property type="project" value="UniProtKB-SubCell"/>
</dbReference>
<dbReference type="Proteomes" id="UP000092714">
    <property type="component" value="Unassembled WGS sequence"/>
</dbReference>
<dbReference type="InterPro" id="IPR036458">
    <property type="entry name" value="Na:dicarbo_symporter_sf"/>
</dbReference>
<dbReference type="EMBL" id="MAPZ01000007">
    <property type="protein sequence ID" value="OBY12473.1"/>
    <property type="molecule type" value="Genomic_DNA"/>
</dbReference>
<dbReference type="OrthoDB" id="7778689at2"/>
<dbReference type="RefSeq" id="WP_034865912.1">
    <property type="nucleotide sequence ID" value="NZ_CABHIH010000001.1"/>
</dbReference>
<evidence type="ECO:0000256" key="4">
    <source>
        <dbReference type="ARBA" id="ARBA00022692"/>
    </source>
</evidence>
<feature type="transmembrane region" description="Helical" evidence="7">
    <location>
        <begin position="31"/>
        <end position="50"/>
    </location>
</feature>
<keyword evidence="6 7" id="KW-0472">Membrane</keyword>
<evidence type="ECO:0000256" key="6">
    <source>
        <dbReference type="ARBA" id="ARBA00023136"/>
    </source>
</evidence>
<evidence type="ECO:0000256" key="1">
    <source>
        <dbReference type="ARBA" id="ARBA00004651"/>
    </source>
</evidence>
<feature type="transmembrane region" description="Helical" evidence="7">
    <location>
        <begin position="377"/>
        <end position="399"/>
    </location>
</feature>
<dbReference type="Gene3D" id="1.10.3860.10">
    <property type="entry name" value="Sodium:dicarboxylate symporter"/>
    <property type="match status" value="1"/>
</dbReference>
<name>A0A1B8RUF7_9CLOT</name>
<dbReference type="InterPro" id="IPR001991">
    <property type="entry name" value="Na-dicarboxylate_symporter"/>
</dbReference>
<keyword evidence="2" id="KW-0813">Transport</keyword>
<protein>
    <submittedName>
        <fullName evidence="8">Symporter</fullName>
    </submittedName>
</protein>
<keyword evidence="5 7" id="KW-1133">Transmembrane helix</keyword>
<feature type="transmembrane region" description="Helical" evidence="7">
    <location>
        <begin position="350"/>
        <end position="371"/>
    </location>
</feature>
<dbReference type="GO" id="GO:0015293">
    <property type="term" value="F:symporter activity"/>
    <property type="evidence" value="ECO:0007669"/>
    <property type="project" value="UniProtKB-KW"/>
</dbReference>
<evidence type="ECO:0000256" key="7">
    <source>
        <dbReference type="SAM" id="Phobius"/>
    </source>
</evidence>
<dbReference type="PANTHER" id="PTHR42865:SF7">
    <property type="entry name" value="PROTON_GLUTAMATE-ASPARTATE SYMPORTER"/>
    <property type="match status" value="1"/>
</dbReference>
<dbReference type="Pfam" id="PF00375">
    <property type="entry name" value="SDF"/>
    <property type="match status" value="1"/>
</dbReference>
<dbReference type="eggNOG" id="COG1823">
    <property type="taxonomic scope" value="Bacteria"/>
</dbReference>
<feature type="transmembrane region" description="Helical" evidence="7">
    <location>
        <begin position="202"/>
        <end position="225"/>
    </location>
</feature>
<evidence type="ECO:0000256" key="3">
    <source>
        <dbReference type="ARBA" id="ARBA00022475"/>
    </source>
</evidence>
<dbReference type="GO" id="GO:0006835">
    <property type="term" value="P:dicarboxylic acid transport"/>
    <property type="evidence" value="ECO:0007669"/>
    <property type="project" value="TreeGrafter"/>
</dbReference>
<proteinExistence type="predicted"/>
<dbReference type="PANTHER" id="PTHR42865">
    <property type="entry name" value="PROTON/GLUTAMATE-ASPARTATE SYMPORTER"/>
    <property type="match status" value="1"/>
</dbReference>
<feature type="transmembrane region" description="Helical" evidence="7">
    <location>
        <begin position="95"/>
        <end position="121"/>
    </location>
</feature>
<dbReference type="PRINTS" id="PR00173">
    <property type="entry name" value="EDTRNSPORT"/>
</dbReference>
<sequence length="423" mass="45243">MTFNIELVAAIVFAILALGLLWYLNKRKVSFSVRTLIGLGLGLIFGLTLKENSLIVEPIGKIYISLIRMVVIPLVMVSIINSISNFEDSSKLKSLGIRAMGMLLGTTAIAGIVGIIFGNIFSVGKGIVFEGAENFVPKEIPSFMDVFNDMLPTNPIKSMAEGQIIPVIIFALFIAFAIIMEDKKNKEKVVPFKAFINSFSTILMRITRIVLRLTPFGVFGLMTAVGAKNGVSTLMPLLTFVVAIYLALAFQILIIHSLFILIFKRRSPIKFFKGIWPAQVVAFTTQSSFGTLPVTIESLENNIGVSSSTASFVASLGSTVGMNGCGGVFPAIVAIFVANVFGIELTLTHYILMILTIVVGSVGIAGVPGAATMSTTLILTTLGLPIEGMAIILGVDAIIDMARTLTNVTGAGLAAYIVDKECK</sequence>
<feature type="transmembrane region" description="Helical" evidence="7">
    <location>
        <begin position="237"/>
        <end position="263"/>
    </location>
</feature>
<evidence type="ECO:0000313" key="9">
    <source>
        <dbReference type="Proteomes" id="UP000092714"/>
    </source>
</evidence>
<feature type="transmembrane region" description="Helical" evidence="7">
    <location>
        <begin position="316"/>
        <end position="338"/>
    </location>
</feature>